<dbReference type="OrthoDB" id="2139957at2759"/>
<evidence type="ECO:0000256" key="5">
    <source>
        <dbReference type="SAM" id="SignalP"/>
    </source>
</evidence>
<dbReference type="CDD" id="cd09001">
    <property type="entry name" value="GH43_FsAxh1-like"/>
    <property type="match status" value="1"/>
</dbReference>
<dbReference type="Proteomes" id="UP000799536">
    <property type="component" value="Unassembled WGS sequence"/>
</dbReference>
<evidence type="ECO:0000256" key="4">
    <source>
        <dbReference type="RuleBase" id="RU361187"/>
    </source>
</evidence>
<keyword evidence="2 4" id="KW-0378">Hydrolase</keyword>
<protein>
    <submittedName>
        <fullName evidence="7">Arabinoxylan hydrolase</fullName>
    </submittedName>
</protein>
<evidence type="ECO:0000313" key="8">
    <source>
        <dbReference type="Proteomes" id="UP000799536"/>
    </source>
</evidence>
<sequence length="552" mass="61083">MYIPGLPQLFLIAATAVGVSIAKPANLAPHASTFTNPILWEDYPDLDVFRVGDVFYYSSSTFAFSPGAPVLKSYDLVNWTPVSHSIPTLNFGNKYNLNSATDRAYVKGVWASTLRYRESNDMFYWLGCIENSKTYIWTSSGSGAGKSNGEVPPENWNWKPSGTINTCYYDCGLLIDTDDTMYVAYGNTKIQVAQLSKDGTSQVKSQQVYTPPDNTYIEGSRMYKINNTYYILVTHPASAEYVLKSKSPFGPYERKTLVDSIAGPLPNAGYSHQGGIVDTKDGKWYYVAFMDSYPSGRIPVAAPLTWTSDGWPQLVTDSNKAWRTTYPVPVQTSKTVPPPTGVDRFEGKELSHEWEWNHNPDTTKWTLLPNGGGLELQTATVTNDLFTARNTLTHRIIGPKSHGTFRLDISSMRDGDRAGAVLFRDIAAYIGIHKSSSAAQIVMVDHLSLSSTWSTNSTGTIAATGPTLPADAKEVYLRIQADITPAFSGTTVKRTATFWYSIDGNRWTQVGGGFQLSNDWTFFTGYRYGIFNFATKGFGGKVIVRSFEMELV</sequence>
<dbReference type="SUPFAM" id="SSF49899">
    <property type="entry name" value="Concanavalin A-like lectins/glucanases"/>
    <property type="match status" value="1"/>
</dbReference>
<dbReference type="InterPro" id="IPR051795">
    <property type="entry name" value="Glycosyl_Hydrlase_43"/>
</dbReference>
<feature type="chain" id="PRO_5040145652" evidence="5">
    <location>
        <begin position="23"/>
        <end position="552"/>
    </location>
</feature>
<evidence type="ECO:0000256" key="3">
    <source>
        <dbReference type="ARBA" id="ARBA00023295"/>
    </source>
</evidence>
<evidence type="ECO:0000259" key="6">
    <source>
        <dbReference type="Pfam" id="PF17851"/>
    </source>
</evidence>
<evidence type="ECO:0000313" key="7">
    <source>
        <dbReference type="EMBL" id="KAF2202566.1"/>
    </source>
</evidence>
<reference evidence="7" key="1">
    <citation type="journal article" date="2020" name="Stud. Mycol.">
        <title>101 Dothideomycetes genomes: a test case for predicting lifestyles and emergence of pathogens.</title>
        <authorList>
            <person name="Haridas S."/>
            <person name="Albert R."/>
            <person name="Binder M."/>
            <person name="Bloem J."/>
            <person name="Labutti K."/>
            <person name="Salamov A."/>
            <person name="Andreopoulos B."/>
            <person name="Baker S."/>
            <person name="Barry K."/>
            <person name="Bills G."/>
            <person name="Bluhm B."/>
            <person name="Cannon C."/>
            <person name="Castanera R."/>
            <person name="Culley D."/>
            <person name="Daum C."/>
            <person name="Ezra D."/>
            <person name="Gonzalez J."/>
            <person name="Henrissat B."/>
            <person name="Kuo A."/>
            <person name="Liang C."/>
            <person name="Lipzen A."/>
            <person name="Lutzoni F."/>
            <person name="Magnuson J."/>
            <person name="Mondo S."/>
            <person name="Nolan M."/>
            <person name="Ohm R."/>
            <person name="Pangilinan J."/>
            <person name="Park H.-J."/>
            <person name="Ramirez L."/>
            <person name="Alfaro M."/>
            <person name="Sun H."/>
            <person name="Tritt A."/>
            <person name="Yoshinaga Y."/>
            <person name="Zwiers L.-H."/>
            <person name="Turgeon B."/>
            <person name="Goodwin S."/>
            <person name="Spatafora J."/>
            <person name="Crous P."/>
            <person name="Grigoriev I."/>
        </authorList>
    </citation>
    <scope>NUCLEOTIDE SEQUENCE</scope>
    <source>
        <strain evidence="7">ATCC 74209</strain>
    </source>
</reference>
<dbReference type="InterPro" id="IPR023296">
    <property type="entry name" value="Glyco_hydro_beta-prop_sf"/>
</dbReference>
<dbReference type="InterPro" id="IPR013320">
    <property type="entry name" value="ConA-like_dom_sf"/>
</dbReference>
<dbReference type="GO" id="GO:0004553">
    <property type="term" value="F:hydrolase activity, hydrolyzing O-glycosyl compounds"/>
    <property type="evidence" value="ECO:0007669"/>
    <property type="project" value="InterPro"/>
</dbReference>
<proteinExistence type="inferred from homology"/>
<name>A0A9P4MTI2_9PLEO</name>
<dbReference type="Gene3D" id="2.60.120.200">
    <property type="match status" value="1"/>
</dbReference>
<dbReference type="Pfam" id="PF17851">
    <property type="entry name" value="GH43_C2"/>
    <property type="match status" value="1"/>
</dbReference>
<comment type="caution">
    <text evidence="7">The sequence shown here is derived from an EMBL/GenBank/DDBJ whole genome shotgun (WGS) entry which is preliminary data.</text>
</comment>
<dbReference type="PANTHER" id="PTHR42812:SF15">
    <property type="entry name" value="HYDROLASE, PUTATIVE (AFU_ORTHOLOGUE AFUA_2G00930)-RELATED"/>
    <property type="match status" value="1"/>
</dbReference>
<accession>A0A9P4MTI2</accession>
<dbReference type="Gene3D" id="2.115.10.20">
    <property type="entry name" value="Glycosyl hydrolase domain, family 43"/>
    <property type="match status" value="1"/>
</dbReference>
<keyword evidence="3 4" id="KW-0326">Glycosidase</keyword>
<comment type="similarity">
    <text evidence="1 4">Belongs to the glycosyl hydrolase 43 family.</text>
</comment>
<evidence type="ECO:0000256" key="1">
    <source>
        <dbReference type="ARBA" id="ARBA00009865"/>
    </source>
</evidence>
<organism evidence="7 8">
    <name type="scientific">Delitschia confertaspora ATCC 74209</name>
    <dbReference type="NCBI Taxonomy" id="1513339"/>
    <lineage>
        <taxon>Eukaryota</taxon>
        <taxon>Fungi</taxon>
        <taxon>Dikarya</taxon>
        <taxon>Ascomycota</taxon>
        <taxon>Pezizomycotina</taxon>
        <taxon>Dothideomycetes</taxon>
        <taxon>Pleosporomycetidae</taxon>
        <taxon>Pleosporales</taxon>
        <taxon>Delitschiaceae</taxon>
        <taxon>Delitschia</taxon>
    </lineage>
</organism>
<dbReference type="InterPro" id="IPR006710">
    <property type="entry name" value="Glyco_hydro_43"/>
</dbReference>
<dbReference type="PANTHER" id="PTHR42812">
    <property type="entry name" value="BETA-XYLOSIDASE"/>
    <property type="match status" value="1"/>
</dbReference>
<gene>
    <name evidence="7" type="ORF">GQ43DRAFT_306445</name>
</gene>
<feature type="domain" description="Beta-xylosidase C-terminal Concanavalin A-like" evidence="6">
    <location>
        <begin position="343"/>
        <end position="549"/>
    </location>
</feature>
<keyword evidence="5" id="KW-0732">Signal</keyword>
<dbReference type="EMBL" id="ML993932">
    <property type="protein sequence ID" value="KAF2202566.1"/>
    <property type="molecule type" value="Genomic_DNA"/>
</dbReference>
<evidence type="ECO:0000256" key="2">
    <source>
        <dbReference type="ARBA" id="ARBA00022801"/>
    </source>
</evidence>
<feature type="signal peptide" evidence="5">
    <location>
        <begin position="1"/>
        <end position="22"/>
    </location>
</feature>
<dbReference type="InterPro" id="IPR041542">
    <property type="entry name" value="GH43_C2"/>
</dbReference>
<dbReference type="GO" id="GO:0005975">
    <property type="term" value="P:carbohydrate metabolic process"/>
    <property type="evidence" value="ECO:0007669"/>
    <property type="project" value="InterPro"/>
</dbReference>
<dbReference type="AlphaFoldDB" id="A0A9P4MTI2"/>
<dbReference type="Pfam" id="PF04616">
    <property type="entry name" value="Glyco_hydro_43"/>
    <property type="match status" value="1"/>
</dbReference>
<keyword evidence="8" id="KW-1185">Reference proteome</keyword>
<dbReference type="SUPFAM" id="SSF75005">
    <property type="entry name" value="Arabinanase/levansucrase/invertase"/>
    <property type="match status" value="1"/>
</dbReference>